<name>A0ABP4DXV2_9ACTN</name>
<reference evidence="4" key="1">
    <citation type="journal article" date="2019" name="Int. J. Syst. Evol. Microbiol.">
        <title>The Global Catalogue of Microorganisms (GCM) 10K type strain sequencing project: providing services to taxonomists for standard genome sequencing and annotation.</title>
        <authorList>
            <consortium name="The Broad Institute Genomics Platform"/>
            <consortium name="The Broad Institute Genome Sequencing Center for Infectious Disease"/>
            <person name="Wu L."/>
            <person name="Ma J."/>
        </authorList>
    </citation>
    <scope>NUCLEOTIDE SEQUENCE [LARGE SCALE GENOMIC DNA]</scope>
    <source>
        <strain evidence="4">JCM 13002</strain>
    </source>
</reference>
<feature type="compositionally biased region" description="Low complexity" evidence="1">
    <location>
        <begin position="131"/>
        <end position="151"/>
    </location>
</feature>
<feature type="region of interest" description="Disordered" evidence="1">
    <location>
        <begin position="84"/>
        <end position="171"/>
    </location>
</feature>
<feature type="compositionally biased region" description="Low complexity" evidence="1">
    <location>
        <begin position="95"/>
        <end position="121"/>
    </location>
</feature>
<organism evidence="3 4">
    <name type="scientific">Kitasatospora arboriphila</name>
    <dbReference type="NCBI Taxonomy" id="258052"/>
    <lineage>
        <taxon>Bacteria</taxon>
        <taxon>Bacillati</taxon>
        <taxon>Actinomycetota</taxon>
        <taxon>Actinomycetes</taxon>
        <taxon>Kitasatosporales</taxon>
        <taxon>Streptomycetaceae</taxon>
        <taxon>Kitasatospora</taxon>
    </lineage>
</organism>
<sequence length="283" mass="29240">MDELRRQLRKAAEAHRPDRERMLARVERGIASSGALNADASDPAAGRHRVRRGLLSWPRMALAGLAATAALAVGGLAVAAIAQRPQTPPTPSPSPSAAASTAPPSAAPEALPAPTSGSRPPSAAPRPSTPASPSASPSSARPATPARPAGSRTEDGPLWADGSVDPHSTDSWAQSNVTFKTREVLTALTVELHVPQTGGVKDTGHWQTPSAGDFTVTVREEGGVLVYRWVLKAGRTVPVAQHVFAGQYGHDAGGRDAGGDWYRIDAATAGGRASVWGDFARTG</sequence>
<keyword evidence="2" id="KW-0812">Transmembrane</keyword>
<evidence type="ECO:0000256" key="2">
    <source>
        <dbReference type="SAM" id="Phobius"/>
    </source>
</evidence>
<evidence type="ECO:0000313" key="4">
    <source>
        <dbReference type="Proteomes" id="UP001499987"/>
    </source>
</evidence>
<evidence type="ECO:0000313" key="3">
    <source>
        <dbReference type="EMBL" id="GAA1076674.1"/>
    </source>
</evidence>
<feature type="region of interest" description="Disordered" evidence="1">
    <location>
        <begin position="1"/>
        <end position="21"/>
    </location>
</feature>
<gene>
    <name evidence="3" type="ORF">GCM10009663_17840</name>
</gene>
<accession>A0ABP4DXV2</accession>
<protein>
    <submittedName>
        <fullName evidence="3">Uncharacterized protein</fullName>
    </submittedName>
</protein>
<feature type="transmembrane region" description="Helical" evidence="2">
    <location>
        <begin position="61"/>
        <end position="82"/>
    </location>
</feature>
<proteinExistence type="predicted"/>
<keyword evidence="2" id="KW-1133">Transmembrane helix</keyword>
<keyword evidence="2" id="KW-0472">Membrane</keyword>
<dbReference type="EMBL" id="BAAALD010000011">
    <property type="protein sequence ID" value="GAA1076674.1"/>
    <property type="molecule type" value="Genomic_DNA"/>
</dbReference>
<comment type="caution">
    <text evidence="3">The sequence shown here is derived from an EMBL/GenBank/DDBJ whole genome shotgun (WGS) entry which is preliminary data.</text>
</comment>
<evidence type="ECO:0000256" key="1">
    <source>
        <dbReference type="SAM" id="MobiDB-lite"/>
    </source>
</evidence>
<dbReference type="RefSeq" id="WP_344622955.1">
    <property type="nucleotide sequence ID" value="NZ_BAAALD010000011.1"/>
</dbReference>
<keyword evidence="4" id="KW-1185">Reference proteome</keyword>
<dbReference type="Proteomes" id="UP001499987">
    <property type="component" value="Unassembled WGS sequence"/>
</dbReference>